<accession>A0ABR2GCX6</accession>
<protein>
    <recommendedName>
        <fullName evidence="3">Reverse transcriptase zinc-binding domain-containing protein</fullName>
    </recommendedName>
</protein>
<dbReference type="EMBL" id="JBBPBM010000001">
    <property type="protein sequence ID" value="KAK8600346.1"/>
    <property type="molecule type" value="Genomic_DNA"/>
</dbReference>
<comment type="caution">
    <text evidence="1">The sequence shown here is derived from an EMBL/GenBank/DDBJ whole genome shotgun (WGS) entry which is preliminary data.</text>
</comment>
<evidence type="ECO:0000313" key="2">
    <source>
        <dbReference type="Proteomes" id="UP001472677"/>
    </source>
</evidence>
<evidence type="ECO:0000313" key="1">
    <source>
        <dbReference type="EMBL" id="KAK8600346.1"/>
    </source>
</evidence>
<keyword evidence="2" id="KW-1185">Reference proteome</keyword>
<name>A0ABR2GCX6_9ROSI</name>
<evidence type="ECO:0008006" key="3">
    <source>
        <dbReference type="Google" id="ProtNLM"/>
    </source>
</evidence>
<organism evidence="1 2">
    <name type="scientific">Hibiscus sabdariffa</name>
    <name type="common">roselle</name>
    <dbReference type="NCBI Taxonomy" id="183260"/>
    <lineage>
        <taxon>Eukaryota</taxon>
        <taxon>Viridiplantae</taxon>
        <taxon>Streptophyta</taxon>
        <taxon>Embryophyta</taxon>
        <taxon>Tracheophyta</taxon>
        <taxon>Spermatophyta</taxon>
        <taxon>Magnoliopsida</taxon>
        <taxon>eudicotyledons</taxon>
        <taxon>Gunneridae</taxon>
        <taxon>Pentapetalae</taxon>
        <taxon>rosids</taxon>
        <taxon>malvids</taxon>
        <taxon>Malvales</taxon>
        <taxon>Malvaceae</taxon>
        <taxon>Malvoideae</taxon>
        <taxon>Hibiscus</taxon>
    </lineage>
</organism>
<dbReference type="Proteomes" id="UP001472677">
    <property type="component" value="Unassembled WGS sequence"/>
</dbReference>
<dbReference type="PANTHER" id="PTHR33116:SF75">
    <property type="entry name" value="RIBONUCLEASE H PROTEIN"/>
    <property type="match status" value="1"/>
</dbReference>
<sequence length="106" mass="12316">MVRFLWGGSADKKKVHWLSWSDVCQPIHLGGLGIFDLCTKNRALLGKWFWRFVNEQNNVWKRTVSSKYNIIPVAMLPSCDIPNKASWIWRGICESFFASDEIGQHF</sequence>
<gene>
    <name evidence="1" type="ORF">V6N12_050202</name>
</gene>
<dbReference type="PANTHER" id="PTHR33116">
    <property type="entry name" value="REVERSE TRANSCRIPTASE ZINC-BINDING DOMAIN-CONTAINING PROTEIN-RELATED-RELATED"/>
    <property type="match status" value="1"/>
</dbReference>
<proteinExistence type="predicted"/>
<reference evidence="1 2" key="1">
    <citation type="journal article" date="2024" name="G3 (Bethesda)">
        <title>Genome assembly of Hibiscus sabdariffa L. provides insights into metabolisms of medicinal natural products.</title>
        <authorList>
            <person name="Kim T."/>
        </authorList>
    </citation>
    <scope>NUCLEOTIDE SEQUENCE [LARGE SCALE GENOMIC DNA]</scope>
    <source>
        <strain evidence="1">TK-2024</strain>
        <tissue evidence="1">Old leaves</tissue>
    </source>
</reference>